<dbReference type="InterPro" id="IPR018289">
    <property type="entry name" value="MULE_transposase_dom"/>
</dbReference>
<gene>
    <name evidence="5" type="ORF">MYCIT1_LOCUS2195</name>
</gene>
<evidence type="ECO:0000256" key="3">
    <source>
        <dbReference type="SAM" id="MobiDB-lite"/>
    </source>
</evidence>
<protein>
    <recommendedName>
        <fullName evidence="4">SWIM-type domain-containing protein</fullName>
    </recommendedName>
</protein>
<feature type="non-terminal residue" evidence="5">
    <location>
        <position position="1"/>
    </location>
</feature>
<organism evidence="5 6">
    <name type="scientific">Mycena citricolor</name>
    <dbReference type="NCBI Taxonomy" id="2018698"/>
    <lineage>
        <taxon>Eukaryota</taxon>
        <taxon>Fungi</taxon>
        <taxon>Dikarya</taxon>
        <taxon>Basidiomycota</taxon>
        <taxon>Agaricomycotina</taxon>
        <taxon>Agaricomycetes</taxon>
        <taxon>Agaricomycetidae</taxon>
        <taxon>Agaricales</taxon>
        <taxon>Marasmiineae</taxon>
        <taxon>Mycenaceae</taxon>
        <taxon>Mycena</taxon>
    </lineage>
</organism>
<dbReference type="GO" id="GO:0008270">
    <property type="term" value="F:zinc ion binding"/>
    <property type="evidence" value="ECO:0007669"/>
    <property type="project" value="UniProtKB-KW"/>
</dbReference>
<feature type="domain" description="SWIM-type" evidence="4">
    <location>
        <begin position="703"/>
        <end position="736"/>
    </location>
</feature>
<reference evidence="5" key="1">
    <citation type="submission" date="2023-11" db="EMBL/GenBank/DDBJ databases">
        <authorList>
            <person name="De Vega J J."/>
            <person name="De Vega J J."/>
        </authorList>
    </citation>
    <scope>NUCLEOTIDE SEQUENCE</scope>
</reference>
<evidence type="ECO:0000256" key="1">
    <source>
        <dbReference type="PROSITE-ProRule" id="PRU00325"/>
    </source>
</evidence>
<evidence type="ECO:0000256" key="2">
    <source>
        <dbReference type="SAM" id="Coils"/>
    </source>
</evidence>
<sequence>FDFVFGLIVTKQLEREDDDASGFFGSEAISITAFLDLLKPEVRQLTALVSIDPICEDADLREIRDDDALTYKRILDRVTYLVGQRTKYRFTYHDKYDLKDTTTTRIRYSCAQDSSRQNGSKKSKNLTVKPRDKVQMETFNCHGMLTFWAAEGESDYFIRYQHNESHKHYVCIDLPPAVLQTIKDRADMRGPQIWKEILKTYPEPLFSYHQVYNHLLKLNSGSWRLDEDEEKSARFLIEKLCAERPDSAVLEHIELPDDPDDGYTAFAFGLPSLIKKWGGCVLELQLDSTFKTNKVGYECFAILGEVFGSGLPLAFLLIKSNGSPKPGSKERYLQALIRHISETWEVKPIQTLSDKDITEINAFLAVFPKEVKHLLCFWHGIRAFRGRLSVTTRPPAHYHADQAFAEFDFIDTNFLPVSQMPPQDRANIEVAQEMIPIVQPRFNGALVPRAPTRPKIVIHIDGHIRNVLDRLDTGDPEMGIPDSILDLLDDEDEFAEHLGEQHDRLEAADSWLEEGDKPLGTVFHTAGTVYIFCPVVHRAQLVHLFIRHVCLHPMLPDSNGVYLSTEEIRRSSVYEAYTFCKQRGLREVWAYLWEAWYCRNKWCLWARASHPAFIGRWRTTMAVENFWRNVKKGTLLHLTHPRLDQLVYLIAREIVPALAAKMRNFDPEYRDGRSKQHTPWQSAFKAEWKKLSKRELGPRCSTYVTDLSTWICTCGQQKYNAFLLCKHLVQALHPPHPTFFREVYRRRVVPFYYHPLLVAKDGSTILVAAFEASELAGDFQAENIFHEESSTRSAWPRREICKIQDMDFEKDAPNDNNDVDLPRSSSPARSQPSIHPDEEFNDLDELREAIEEKINDWERGAAILKRQLTDIDSSQVFLRSVRQRKLGEDVSAMVSDYRHSTETGQVRRKVWAINGTRAERRYSRNTMGAI</sequence>
<evidence type="ECO:0000313" key="6">
    <source>
        <dbReference type="Proteomes" id="UP001295794"/>
    </source>
</evidence>
<comment type="caution">
    <text evidence="5">The sequence shown here is derived from an EMBL/GenBank/DDBJ whole genome shotgun (WGS) entry which is preliminary data.</text>
</comment>
<dbReference type="AlphaFoldDB" id="A0AAD2GTT2"/>
<keyword evidence="1" id="KW-0863">Zinc-finger</keyword>
<keyword evidence="6" id="KW-1185">Reference proteome</keyword>
<name>A0AAD2GTT2_9AGAR</name>
<proteinExistence type="predicted"/>
<dbReference type="Proteomes" id="UP001295794">
    <property type="component" value="Unassembled WGS sequence"/>
</dbReference>
<keyword evidence="1" id="KW-0862">Zinc</keyword>
<dbReference type="InterPro" id="IPR007527">
    <property type="entry name" value="Znf_SWIM"/>
</dbReference>
<evidence type="ECO:0000259" key="4">
    <source>
        <dbReference type="PROSITE" id="PS50966"/>
    </source>
</evidence>
<keyword evidence="2" id="KW-0175">Coiled coil</keyword>
<dbReference type="EMBL" id="CAVNYO010000031">
    <property type="protein sequence ID" value="CAK5263025.1"/>
    <property type="molecule type" value="Genomic_DNA"/>
</dbReference>
<feature type="compositionally biased region" description="Low complexity" evidence="3">
    <location>
        <begin position="822"/>
        <end position="833"/>
    </location>
</feature>
<feature type="coiled-coil region" evidence="2">
    <location>
        <begin position="840"/>
        <end position="867"/>
    </location>
</feature>
<feature type="region of interest" description="Disordered" evidence="3">
    <location>
        <begin position="809"/>
        <end position="838"/>
    </location>
</feature>
<accession>A0AAD2GTT2</accession>
<keyword evidence="1" id="KW-0479">Metal-binding</keyword>
<evidence type="ECO:0000313" key="5">
    <source>
        <dbReference type="EMBL" id="CAK5263025.1"/>
    </source>
</evidence>
<dbReference type="PROSITE" id="PS50966">
    <property type="entry name" value="ZF_SWIM"/>
    <property type="match status" value="1"/>
</dbReference>
<dbReference type="Pfam" id="PF10551">
    <property type="entry name" value="MULE"/>
    <property type="match status" value="1"/>
</dbReference>